<evidence type="ECO:0000313" key="9">
    <source>
        <dbReference type="Proteomes" id="UP000008144"/>
    </source>
</evidence>
<dbReference type="OMA" id="WNANVEC"/>
<keyword evidence="4 6" id="KW-1133">Transmembrane helix</keyword>
<dbReference type="HOGENOM" id="CLU_1144786_0_0_1"/>
<evidence type="ECO:0000256" key="6">
    <source>
        <dbReference type="SAM" id="Phobius"/>
    </source>
</evidence>
<name>F6W5N3_CIOIN</name>
<reference evidence="8" key="2">
    <citation type="journal article" date="2008" name="Genome Biol.">
        <title>Improved genome assembly and evidence-based global gene model set for the chordate Ciona intestinalis: new insight into intron and operon populations.</title>
        <authorList>
            <person name="Satou Y."/>
            <person name="Mineta K."/>
            <person name="Ogasawara M."/>
            <person name="Sasakura Y."/>
            <person name="Shoguchi E."/>
            <person name="Ueno K."/>
            <person name="Yamada L."/>
            <person name="Matsumoto J."/>
            <person name="Wasserscheid J."/>
            <person name="Dewar K."/>
            <person name="Wiley G.B."/>
            <person name="Macmil S.L."/>
            <person name="Roe B.A."/>
            <person name="Zeller R.W."/>
            <person name="Hastings K.E."/>
            <person name="Lemaire P."/>
            <person name="Lindquist E."/>
            <person name="Endo T."/>
            <person name="Hotta K."/>
            <person name="Inaba K."/>
        </authorList>
    </citation>
    <scope>NUCLEOTIDE SEQUENCE [LARGE SCALE GENOMIC DNA]</scope>
    <source>
        <strain evidence="8">wild type</strain>
    </source>
</reference>
<reference evidence="9" key="1">
    <citation type="journal article" date="2002" name="Science">
        <title>The draft genome of Ciona intestinalis: insights into chordate and vertebrate origins.</title>
        <authorList>
            <person name="Dehal P."/>
            <person name="Satou Y."/>
            <person name="Campbell R.K."/>
            <person name="Chapman J."/>
            <person name="Degnan B."/>
            <person name="De Tomaso A."/>
            <person name="Davidson B."/>
            <person name="Di Gregorio A."/>
            <person name="Gelpke M."/>
            <person name="Goodstein D.M."/>
            <person name="Harafuji N."/>
            <person name="Hastings K.E."/>
            <person name="Ho I."/>
            <person name="Hotta K."/>
            <person name="Huang W."/>
            <person name="Kawashima T."/>
            <person name="Lemaire P."/>
            <person name="Martinez D."/>
            <person name="Meinertzhagen I.A."/>
            <person name="Necula S."/>
            <person name="Nonaka M."/>
            <person name="Putnam N."/>
            <person name="Rash S."/>
            <person name="Saiga H."/>
            <person name="Satake M."/>
            <person name="Terry A."/>
            <person name="Yamada L."/>
            <person name="Wang H.G."/>
            <person name="Awazu S."/>
            <person name="Azumi K."/>
            <person name="Boore J."/>
            <person name="Branno M."/>
            <person name="Chin-Bow S."/>
            <person name="DeSantis R."/>
            <person name="Doyle S."/>
            <person name="Francino P."/>
            <person name="Keys D.N."/>
            <person name="Haga S."/>
            <person name="Hayashi H."/>
            <person name="Hino K."/>
            <person name="Imai K.S."/>
            <person name="Inaba K."/>
            <person name="Kano S."/>
            <person name="Kobayashi K."/>
            <person name="Kobayashi M."/>
            <person name="Lee B.I."/>
            <person name="Makabe K.W."/>
            <person name="Manohar C."/>
            <person name="Matassi G."/>
            <person name="Medina M."/>
            <person name="Mochizuki Y."/>
            <person name="Mount S."/>
            <person name="Morishita T."/>
            <person name="Miura S."/>
            <person name="Nakayama A."/>
            <person name="Nishizaka S."/>
            <person name="Nomoto H."/>
            <person name="Ohta F."/>
            <person name="Oishi K."/>
            <person name="Rigoutsos I."/>
            <person name="Sano M."/>
            <person name="Sasaki A."/>
            <person name="Sasakura Y."/>
            <person name="Shoguchi E."/>
            <person name="Shin-i T."/>
            <person name="Spagnuolo A."/>
            <person name="Stainier D."/>
            <person name="Suzuki M.M."/>
            <person name="Tassy O."/>
            <person name="Takatori N."/>
            <person name="Tokuoka M."/>
            <person name="Yagi K."/>
            <person name="Yoshizaki F."/>
            <person name="Wada S."/>
            <person name="Zhang C."/>
            <person name="Hyatt P.D."/>
            <person name="Larimer F."/>
            <person name="Detter C."/>
            <person name="Doggett N."/>
            <person name="Glavina T."/>
            <person name="Hawkins T."/>
            <person name="Richardson P."/>
            <person name="Lucas S."/>
            <person name="Kohara Y."/>
            <person name="Levine M."/>
            <person name="Satoh N."/>
            <person name="Rokhsar D.S."/>
        </authorList>
    </citation>
    <scope>NUCLEOTIDE SEQUENCE [LARGE SCALE GENOMIC DNA]</scope>
</reference>
<keyword evidence="3 6" id="KW-0812">Transmembrane</keyword>
<evidence type="ECO:0000256" key="1">
    <source>
        <dbReference type="ARBA" id="ARBA00004141"/>
    </source>
</evidence>
<dbReference type="PANTHER" id="PTHR23503:SF8">
    <property type="entry name" value="FACILITATED GLUCOSE TRANSPORTER PROTEIN 1"/>
    <property type="match status" value="1"/>
</dbReference>
<keyword evidence="9" id="KW-1185">Reference proteome</keyword>
<accession>F6W5N3</accession>
<reference evidence="8" key="4">
    <citation type="submission" date="2025-09" db="UniProtKB">
        <authorList>
            <consortium name="Ensembl"/>
        </authorList>
    </citation>
    <scope>IDENTIFICATION</scope>
</reference>
<dbReference type="GO" id="GO:0005886">
    <property type="term" value="C:plasma membrane"/>
    <property type="evidence" value="ECO:0000318"/>
    <property type="project" value="GO_Central"/>
</dbReference>
<dbReference type="SUPFAM" id="SSF103473">
    <property type="entry name" value="MFS general substrate transporter"/>
    <property type="match status" value="1"/>
</dbReference>
<feature type="transmembrane region" description="Helical" evidence="6">
    <location>
        <begin position="183"/>
        <end position="204"/>
    </location>
</feature>
<dbReference type="EMBL" id="EAAA01002724">
    <property type="status" value="NOT_ANNOTATED_CDS"/>
    <property type="molecule type" value="Genomic_DNA"/>
</dbReference>
<sequence length="263" mass="29258">MENSNRANVSLLMHGTMLMFASSYLFVLVNPLNSIIRTIYNETYMERNGVAMSKSTWAVYLSLTSSFFIIGGLVGGLGMQFILKITSRKRLMQLAHVINILSVILIAGVGKITESYEVFIVGRFVGGICFGLSFNLPSLMVSETSIKQKQNFWQSIISVSSCCGILFAVIIGHDKILGSLTLWPVAFSIGALPSIVYLITSLHLPNTPYDVLHRLGKQEALNVLRTLRNGSKELIHQEFELLQPDIELTRKIGIIEILSIKQF</sequence>
<evidence type="ECO:0000256" key="3">
    <source>
        <dbReference type="ARBA" id="ARBA00022692"/>
    </source>
</evidence>
<feature type="transmembrane region" description="Helical" evidence="6">
    <location>
        <begin position="118"/>
        <end position="140"/>
    </location>
</feature>
<dbReference type="GO" id="GO:0055056">
    <property type="term" value="F:D-glucose transmembrane transporter activity"/>
    <property type="evidence" value="ECO:0000318"/>
    <property type="project" value="GO_Central"/>
</dbReference>
<keyword evidence="2" id="KW-0813">Transport</keyword>
<organism evidence="8 9">
    <name type="scientific">Ciona intestinalis</name>
    <name type="common">Transparent sea squirt</name>
    <name type="synonym">Ascidia intestinalis</name>
    <dbReference type="NCBI Taxonomy" id="7719"/>
    <lineage>
        <taxon>Eukaryota</taxon>
        <taxon>Metazoa</taxon>
        <taxon>Chordata</taxon>
        <taxon>Tunicata</taxon>
        <taxon>Ascidiacea</taxon>
        <taxon>Phlebobranchia</taxon>
        <taxon>Cionidae</taxon>
        <taxon>Ciona</taxon>
    </lineage>
</organism>
<dbReference type="GO" id="GO:0070837">
    <property type="term" value="P:dehydroascorbic acid transport"/>
    <property type="evidence" value="ECO:0000318"/>
    <property type="project" value="GO_Central"/>
</dbReference>
<evidence type="ECO:0000256" key="4">
    <source>
        <dbReference type="ARBA" id="ARBA00022989"/>
    </source>
</evidence>
<dbReference type="Gene3D" id="1.20.1250.20">
    <property type="entry name" value="MFS general substrate transporter like domains"/>
    <property type="match status" value="1"/>
</dbReference>
<dbReference type="PROSITE" id="PS50850">
    <property type="entry name" value="MFS"/>
    <property type="match status" value="1"/>
</dbReference>
<keyword evidence="5 6" id="KW-0472">Membrane</keyword>
<dbReference type="InterPro" id="IPR045263">
    <property type="entry name" value="GLUT"/>
</dbReference>
<dbReference type="InterPro" id="IPR020846">
    <property type="entry name" value="MFS_dom"/>
</dbReference>
<protein>
    <recommendedName>
        <fullName evidence="7">Major facilitator superfamily (MFS) profile domain-containing protein</fullName>
    </recommendedName>
</protein>
<reference evidence="8" key="3">
    <citation type="submission" date="2025-08" db="UniProtKB">
        <authorList>
            <consortium name="Ensembl"/>
        </authorList>
    </citation>
    <scope>IDENTIFICATION</scope>
</reference>
<comment type="subcellular location">
    <subcellularLocation>
        <location evidence="1">Membrane</location>
        <topology evidence="1">Multi-pass membrane protein</topology>
    </subcellularLocation>
</comment>
<dbReference type="GeneTree" id="ENSGT00910000144476"/>
<evidence type="ECO:0000259" key="7">
    <source>
        <dbReference type="PROSITE" id="PS50850"/>
    </source>
</evidence>
<dbReference type="AlphaFoldDB" id="F6W5N3"/>
<feature type="transmembrane region" description="Helical" evidence="6">
    <location>
        <begin position="58"/>
        <end position="82"/>
    </location>
</feature>
<proteinExistence type="predicted"/>
<evidence type="ECO:0000256" key="2">
    <source>
        <dbReference type="ARBA" id="ARBA00022448"/>
    </source>
</evidence>
<evidence type="ECO:0000313" key="8">
    <source>
        <dbReference type="Ensembl" id="ENSCINP00000028051.2"/>
    </source>
</evidence>
<feature type="transmembrane region" description="Helical" evidence="6">
    <location>
        <begin position="152"/>
        <end position="171"/>
    </location>
</feature>
<dbReference type="Ensembl" id="ENSCINT00000028297.2">
    <property type="protein sequence ID" value="ENSCINP00000028051.2"/>
    <property type="gene ID" value="ENSCING00000016067.2"/>
</dbReference>
<dbReference type="Pfam" id="PF00083">
    <property type="entry name" value="Sugar_tr"/>
    <property type="match status" value="1"/>
</dbReference>
<feature type="transmembrane region" description="Helical" evidence="6">
    <location>
        <begin position="94"/>
        <end position="112"/>
    </location>
</feature>
<feature type="domain" description="Major facilitator superfamily (MFS) profile" evidence="7">
    <location>
        <begin position="11"/>
        <end position="263"/>
    </location>
</feature>
<evidence type="ECO:0000256" key="5">
    <source>
        <dbReference type="ARBA" id="ARBA00023136"/>
    </source>
</evidence>
<dbReference type="InterPro" id="IPR005828">
    <property type="entry name" value="MFS_sugar_transport-like"/>
</dbReference>
<dbReference type="Proteomes" id="UP000008144">
    <property type="component" value="Chromosome 8"/>
</dbReference>
<dbReference type="InterPro" id="IPR036259">
    <property type="entry name" value="MFS_trans_sf"/>
</dbReference>
<dbReference type="GO" id="GO:0046323">
    <property type="term" value="P:D-glucose import"/>
    <property type="evidence" value="ECO:0000318"/>
    <property type="project" value="GO_Central"/>
</dbReference>
<dbReference type="PANTHER" id="PTHR23503">
    <property type="entry name" value="SOLUTE CARRIER FAMILY 2"/>
    <property type="match status" value="1"/>
</dbReference>
<dbReference type="InParanoid" id="F6W5N3"/>